<keyword evidence="1" id="KW-0812">Transmembrane</keyword>
<protein>
    <submittedName>
        <fullName evidence="2">Uncharacterized protein</fullName>
    </submittedName>
</protein>
<evidence type="ECO:0000313" key="2">
    <source>
        <dbReference type="EMBL" id="AST90415.1"/>
    </source>
</evidence>
<dbReference type="AlphaFoldDB" id="A0A223KLQ1"/>
<evidence type="ECO:0000256" key="1">
    <source>
        <dbReference type="SAM" id="Phobius"/>
    </source>
</evidence>
<gene>
    <name evidence="2" type="ORF">BC6307_03575</name>
</gene>
<keyword evidence="3" id="KW-1185">Reference proteome</keyword>
<organism evidence="2 3">
    <name type="scientific">Sutcliffiella cohnii</name>
    <dbReference type="NCBI Taxonomy" id="33932"/>
    <lineage>
        <taxon>Bacteria</taxon>
        <taxon>Bacillati</taxon>
        <taxon>Bacillota</taxon>
        <taxon>Bacilli</taxon>
        <taxon>Bacillales</taxon>
        <taxon>Bacillaceae</taxon>
        <taxon>Sutcliffiella</taxon>
    </lineage>
</organism>
<name>A0A223KLQ1_9BACI</name>
<keyword evidence="1" id="KW-0472">Membrane</keyword>
<dbReference type="KEGG" id="bcoh:BC6307_03575"/>
<evidence type="ECO:0000313" key="3">
    <source>
        <dbReference type="Proteomes" id="UP000215224"/>
    </source>
</evidence>
<dbReference type="EMBL" id="CP018866">
    <property type="protein sequence ID" value="AST90415.1"/>
    <property type="molecule type" value="Genomic_DNA"/>
</dbReference>
<feature type="transmembrane region" description="Helical" evidence="1">
    <location>
        <begin position="35"/>
        <end position="55"/>
    </location>
</feature>
<dbReference type="RefSeq" id="WP_066420646.1">
    <property type="nucleotide sequence ID" value="NZ_CP018866.1"/>
</dbReference>
<keyword evidence="1" id="KW-1133">Transmembrane helix</keyword>
<feature type="transmembrane region" description="Helical" evidence="1">
    <location>
        <begin position="7"/>
        <end position="29"/>
    </location>
</feature>
<dbReference type="Proteomes" id="UP000215224">
    <property type="component" value="Chromosome"/>
</dbReference>
<reference evidence="2 3" key="1">
    <citation type="submission" date="2016-12" db="EMBL/GenBank/DDBJ databases">
        <title>The whole genome sequencing and assembly of Bacillus cohnii DSM 6307T strain.</title>
        <authorList>
            <person name="Lee Y.-J."/>
            <person name="Yi H."/>
            <person name="Bahn Y.-S."/>
            <person name="Kim J.F."/>
            <person name="Lee D.-W."/>
        </authorList>
    </citation>
    <scope>NUCLEOTIDE SEQUENCE [LARGE SCALE GENOMIC DNA]</scope>
    <source>
        <strain evidence="2 3">DSM 6307</strain>
    </source>
</reference>
<sequence>MKLSKIIFGVSIIASFLMLVATVIAIVIHDYGYSFVMFALFVVSVLQNVSVYKIIFKSKSEIESTVTS</sequence>
<accession>A0A223KLQ1</accession>
<proteinExistence type="predicted"/>